<organism evidence="3 4">
    <name type="scientific">Streptomyces pimonensis</name>
    <dbReference type="NCBI Taxonomy" id="2860288"/>
    <lineage>
        <taxon>Bacteria</taxon>
        <taxon>Bacillati</taxon>
        <taxon>Actinomycetota</taxon>
        <taxon>Actinomycetes</taxon>
        <taxon>Kitasatosporales</taxon>
        <taxon>Streptomycetaceae</taxon>
        <taxon>Streptomyces</taxon>
    </lineage>
</organism>
<keyword evidence="3" id="KW-0067">ATP-binding</keyword>
<dbReference type="PANTHER" id="PTHR19211:SF14">
    <property type="entry name" value="ATP-BINDING CASSETTE SUB-FAMILY F MEMBER 1"/>
    <property type="match status" value="1"/>
</dbReference>
<evidence type="ECO:0000259" key="2">
    <source>
        <dbReference type="Pfam" id="PF00005"/>
    </source>
</evidence>
<dbReference type="PANTHER" id="PTHR19211">
    <property type="entry name" value="ATP-BINDING TRANSPORT PROTEIN-RELATED"/>
    <property type="match status" value="1"/>
</dbReference>
<dbReference type="InterPro" id="IPR003439">
    <property type="entry name" value="ABC_transporter-like_ATP-bd"/>
</dbReference>
<gene>
    <name evidence="3" type="ORF">KYY02_26355</name>
</gene>
<dbReference type="Proteomes" id="UP001567537">
    <property type="component" value="Unassembled WGS sequence"/>
</dbReference>
<keyword evidence="3" id="KW-0547">Nucleotide-binding</keyword>
<accession>A0ABV4J549</accession>
<sequence>MLCVLAGDLAPDQGECKRPERIGWLPQETEIADRQQSLLAAFAAGLPGVPEEHWGSLLGFGLFRPSALSTAVGDLSTGQLRRLALARLLRDPADLLLLDEPTNHLSPALVEDLEEALAHYQGALVVVSHDRMFAQRFTGRRMHMEGGRFVE</sequence>
<comment type="caution">
    <text evidence="3">The sequence shown here is derived from an EMBL/GenBank/DDBJ whole genome shotgun (WGS) entry which is preliminary data.</text>
</comment>
<dbReference type="GO" id="GO:0005524">
    <property type="term" value="F:ATP binding"/>
    <property type="evidence" value="ECO:0007669"/>
    <property type="project" value="UniProtKB-KW"/>
</dbReference>
<keyword evidence="1" id="KW-0677">Repeat</keyword>
<dbReference type="Pfam" id="PF00005">
    <property type="entry name" value="ABC_tran"/>
    <property type="match status" value="1"/>
</dbReference>
<name>A0ABV4J549_9ACTN</name>
<keyword evidence="4" id="KW-1185">Reference proteome</keyword>
<protein>
    <submittedName>
        <fullName evidence="3">ATP-binding cassette domain-containing protein</fullName>
    </submittedName>
</protein>
<dbReference type="SUPFAM" id="SSF52540">
    <property type="entry name" value="P-loop containing nucleoside triphosphate hydrolases"/>
    <property type="match status" value="1"/>
</dbReference>
<dbReference type="InterPro" id="IPR050611">
    <property type="entry name" value="ABCF"/>
</dbReference>
<evidence type="ECO:0000313" key="3">
    <source>
        <dbReference type="EMBL" id="MEZ3182061.1"/>
    </source>
</evidence>
<reference evidence="3 4" key="1">
    <citation type="journal article" date="2021" name="Res Sq">
        <title>Streptomyces Pimoensis sp. nov., Isolated From the Taklimakan Desert in Xinjiang, China.</title>
        <authorList>
            <person name="Zhang P."/>
            <person name="Luo X."/>
            <person name="Luo X."/>
            <person name="Liu Z."/>
            <person name="Xia Z."/>
            <person name="Wan C."/>
            <person name="zhang L."/>
        </authorList>
    </citation>
    <scope>NUCLEOTIDE SEQUENCE [LARGE SCALE GENOMIC DNA]</scope>
    <source>
        <strain evidence="3 4">TRM75549</strain>
    </source>
</reference>
<evidence type="ECO:0000313" key="4">
    <source>
        <dbReference type="Proteomes" id="UP001567537"/>
    </source>
</evidence>
<dbReference type="EMBL" id="JAHWZY010000035">
    <property type="protein sequence ID" value="MEZ3182061.1"/>
    <property type="molecule type" value="Genomic_DNA"/>
</dbReference>
<dbReference type="Gene3D" id="3.40.50.300">
    <property type="entry name" value="P-loop containing nucleotide triphosphate hydrolases"/>
    <property type="match status" value="1"/>
</dbReference>
<feature type="domain" description="ABC transporter" evidence="2">
    <location>
        <begin position="13"/>
        <end position="103"/>
    </location>
</feature>
<proteinExistence type="predicted"/>
<evidence type="ECO:0000256" key="1">
    <source>
        <dbReference type="ARBA" id="ARBA00022737"/>
    </source>
</evidence>
<dbReference type="InterPro" id="IPR027417">
    <property type="entry name" value="P-loop_NTPase"/>
</dbReference>